<dbReference type="CDD" id="cd06163">
    <property type="entry name" value="S2P-M50_PDZ_RseP-like"/>
    <property type="match status" value="1"/>
</dbReference>
<feature type="transmembrane region" description="Helical" evidence="11">
    <location>
        <begin position="281"/>
        <end position="301"/>
    </location>
</feature>
<sequence>MVAYIAGIVLFALCVCLSLALHEAGHMLTARAFGMKVRRFFVGMGPTVFSFRRRGVEYGLKAVPIGGFCDISGMTTLDENVREERPMWNFKTWQRTAVMAAGPLTHFLLGFLILFVMAVSLGLPNTASKPVLGSTDGGAAAAAGIRPGDEIVSVAGKPTPTWQEMVGVVRAQAGPTPVGVRRGDEVLTFQVTIPRVHREGVGEIGVIGASVQTAFQYGPIDAVGATAAYTGQMFAQTFERLIEMPQRIPGLVSAVFGGEREHNSPVSVVGASRLGGEAAEAGLWSVFFLLLAGLNFFLGVFNLLPLLPMDGGHIAVTWYEKVRDKIRGLRGRPALGPVDYTRLANVTMALVVVGGLFVALTVTADIVNPIRLT</sequence>
<dbReference type="GO" id="GO:0004222">
    <property type="term" value="F:metalloendopeptidase activity"/>
    <property type="evidence" value="ECO:0007669"/>
    <property type="project" value="InterPro"/>
</dbReference>
<evidence type="ECO:0000256" key="11">
    <source>
        <dbReference type="SAM" id="Phobius"/>
    </source>
</evidence>
<dbReference type="GO" id="GO:0016020">
    <property type="term" value="C:membrane"/>
    <property type="evidence" value="ECO:0007669"/>
    <property type="project" value="UniProtKB-SubCell"/>
</dbReference>
<keyword evidence="14" id="KW-1185">Reference proteome</keyword>
<dbReference type="SUPFAM" id="SSF50156">
    <property type="entry name" value="PDZ domain-like"/>
    <property type="match status" value="1"/>
</dbReference>
<dbReference type="InterPro" id="IPR036034">
    <property type="entry name" value="PDZ_sf"/>
</dbReference>
<evidence type="ECO:0000256" key="7">
    <source>
        <dbReference type="ARBA" id="ARBA00022833"/>
    </source>
</evidence>
<evidence type="ECO:0000256" key="8">
    <source>
        <dbReference type="ARBA" id="ARBA00022989"/>
    </source>
</evidence>
<comment type="subcellular location">
    <subcellularLocation>
        <location evidence="2">Membrane</location>
        <topology evidence="2">Multi-pass membrane protein</topology>
    </subcellularLocation>
</comment>
<gene>
    <name evidence="13" type="ORF">AOZ06_15105</name>
</gene>
<dbReference type="KEGG" id="kphy:AOZ06_15105"/>
<dbReference type="OrthoDB" id="9782003at2"/>
<comment type="cofactor">
    <cofactor evidence="1">
        <name>Zn(2+)</name>
        <dbReference type="ChEBI" id="CHEBI:29105"/>
    </cofactor>
</comment>
<dbReference type="EMBL" id="CP012752">
    <property type="protein sequence ID" value="ALG08066.1"/>
    <property type="molecule type" value="Genomic_DNA"/>
</dbReference>
<dbReference type="InterPro" id="IPR008915">
    <property type="entry name" value="Peptidase_M50"/>
</dbReference>
<keyword evidence="7" id="KW-0862">Zinc</keyword>
<evidence type="ECO:0000256" key="3">
    <source>
        <dbReference type="ARBA" id="ARBA00007931"/>
    </source>
</evidence>
<evidence type="ECO:0000256" key="5">
    <source>
        <dbReference type="ARBA" id="ARBA00022692"/>
    </source>
</evidence>
<evidence type="ECO:0000256" key="4">
    <source>
        <dbReference type="ARBA" id="ARBA00022670"/>
    </source>
</evidence>
<evidence type="ECO:0000256" key="1">
    <source>
        <dbReference type="ARBA" id="ARBA00001947"/>
    </source>
</evidence>
<dbReference type="STRING" id="860235.AOZ06_15105"/>
<reference evidence="13 14" key="1">
    <citation type="submission" date="2015-07" db="EMBL/GenBank/DDBJ databases">
        <title>Genome sequencing of Kibdelosporangium phytohabitans.</title>
        <authorList>
            <person name="Qin S."/>
            <person name="Xing K."/>
        </authorList>
    </citation>
    <scope>NUCLEOTIDE SEQUENCE [LARGE SCALE GENOMIC DNA]</scope>
    <source>
        <strain evidence="13 14">KLBMP1111</strain>
    </source>
</reference>
<name>A0A0N9I0R7_9PSEU</name>
<dbReference type="Pfam" id="PF17820">
    <property type="entry name" value="PDZ_6"/>
    <property type="match status" value="1"/>
</dbReference>
<evidence type="ECO:0000313" key="14">
    <source>
        <dbReference type="Proteomes" id="UP000063699"/>
    </source>
</evidence>
<feature type="transmembrane region" description="Helical" evidence="11">
    <location>
        <begin position="343"/>
        <end position="367"/>
    </location>
</feature>
<accession>A0A0N9I0R7</accession>
<keyword evidence="8 11" id="KW-1133">Transmembrane helix</keyword>
<evidence type="ECO:0000256" key="9">
    <source>
        <dbReference type="ARBA" id="ARBA00023049"/>
    </source>
</evidence>
<organism evidence="13 14">
    <name type="scientific">Kibdelosporangium phytohabitans</name>
    <dbReference type="NCBI Taxonomy" id="860235"/>
    <lineage>
        <taxon>Bacteria</taxon>
        <taxon>Bacillati</taxon>
        <taxon>Actinomycetota</taxon>
        <taxon>Actinomycetes</taxon>
        <taxon>Pseudonocardiales</taxon>
        <taxon>Pseudonocardiaceae</taxon>
        <taxon>Kibdelosporangium</taxon>
    </lineage>
</organism>
<dbReference type="PROSITE" id="PS50106">
    <property type="entry name" value="PDZ"/>
    <property type="match status" value="1"/>
</dbReference>
<dbReference type="Proteomes" id="UP000063699">
    <property type="component" value="Chromosome"/>
</dbReference>
<dbReference type="PANTHER" id="PTHR42837:SF2">
    <property type="entry name" value="MEMBRANE METALLOPROTEASE ARASP2, CHLOROPLASTIC-RELATED"/>
    <property type="match status" value="1"/>
</dbReference>
<keyword evidence="5 11" id="KW-0812">Transmembrane</keyword>
<feature type="transmembrane region" description="Helical" evidence="11">
    <location>
        <begin position="97"/>
        <end position="123"/>
    </location>
</feature>
<keyword evidence="6" id="KW-0378">Hydrolase</keyword>
<evidence type="ECO:0000313" key="13">
    <source>
        <dbReference type="EMBL" id="ALG08066.1"/>
    </source>
</evidence>
<dbReference type="InterPro" id="IPR041489">
    <property type="entry name" value="PDZ_6"/>
</dbReference>
<keyword evidence="4 13" id="KW-0645">Protease</keyword>
<feature type="domain" description="PDZ" evidence="12">
    <location>
        <begin position="121"/>
        <end position="184"/>
    </location>
</feature>
<dbReference type="InterPro" id="IPR001478">
    <property type="entry name" value="PDZ"/>
</dbReference>
<comment type="similarity">
    <text evidence="3">Belongs to the peptidase M50B family.</text>
</comment>
<dbReference type="SMART" id="SM00228">
    <property type="entry name" value="PDZ"/>
    <property type="match status" value="1"/>
</dbReference>
<proteinExistence type="inferred from homology"/>
<dbReference type="InterPro" id="IPR004387">
    <property type="entry name" value="Pept_M50_Zn"/>
</dbReference>
<evidence type="ECO:0000256" key="6">
    <source>
        <dbReference type="ARBA" id="ARBA00022801"/>
    </source>
</evidence>
<evidence type="ECO:0000256" key="2">
    <source>
        <dbReference type="ARBA" id="ARBA00004141"/>
    </source>
</evidence>
<evidence type="ECO:0000256" key="10">
    <source>
        <dbReference type="ARBA" id="ARBA00023136"/>
    </source>
</evidence>
<dbReference type="PANTHER" id="PTHR42837">
    <property type="entry name" value="REGULATOR OF SIGMA-E PROTEASE RSEP"/>
    <property type="match status" value="1"/>
</dbReference>
<dbReference type="Pfam" id="PF02163">
    <property type="entry name" value="Peptidase_M50"/>
    <property type="match status" value="1"/>
</dbReference>
<dbReference type="RefSeq" id="WP_054289973.1">
    <property type="nucleotide sequence ID" value="NZ_CP012752.1"/>
</dbReference>
<dbReference type="GO" id="GO:0006508">
    <property type="term" value="P:proteolysis"/>
    <property type="evidence" value="ECO:0007669"/>
    <property type="project" value="UniProtKB-KW"/>
</dbReference>
<keyword evidence="10 11" id="KW-0472">Membrane</keyword>
<evidence type="ECO:0000259" key="12">
    <source>
        <dbReference type="PROSITE" id="PS50106"/>
    </source>
</evidence>
<protein>
    <submittedName>
        <fullName evidence="13">Zinc metalloprotease</fullName>
    </submittedName>
</protein>
<dbReference type="AlphaFoldDB" id="A0A0N9I0R7"/>
<keyword evidence="9 13" id="KW-0482">Metalloprotease</keyword>
<dbReference type="Gene3D" id="2.30.42.10">
    <property type="match status" value="1"/>
</dbReference>